<protein>
    <submittedName>
        <fullName evidence="1">Uncharacterized protein</fullName>
    </submittedName>
</protein>
<evidence type="ECO:0000313" key="2">
    <source>
        <dbReference type="Proteomes" id="UP000775213"/>
    </source>
</evidence>
<proteinExistence type="predicted"/>
<dbReference type="Proteomes" id="UP000775213">
    <property type="component" value="Unassembled WGS sequence"/>
</dbReference>
<dbReference type="InterPro" id="IPR043129">
    <property type="entry name" value="ATPase_NBD"/>
</dbReference>
<dbReference type="EMBL" id="JAGFBR010000006">
    <property type="protein sequence ID" value="KAH0465609.1"/>
    <property type="molecule type" value="Genomic_DNA"/>
</dbReference>
<evidence type="ECO:0000313" key="1">
    <source>
        <dbReference type="EMBL" id="KAH0465609.1"/>
    </source>
</evidence>
<reference evidence="1 2" key="1">
    <citation type="journal article" date="2021" name="Hortic Res">
        <title>Chromosome-scale assembly of the Dendrobium chrysotoxum genome enhances the understanding of orchid evolution.</title>
        <authorList>
            <person name="Zhang Y."/>
            <person name="Zhang G.Q."/>
            <person name="Zhang D."/>
            <person name="Liu X.D."/>
            <person name="Xu X.Y."/>
            <person name="Sun W.H."/>
            <person name="Yu X."/>
            <person name="Zhu X."/>
            <person name="Wang Z.W."/>
            <person name="Zhao X."/>
            <person name="Zhong W.Y."/>
            <person name="Chen H."/>
            <person name="Yin W.L."/>
            <person name="Huang T."/>
            <person name="Niu S.C."/>
            <person name="Liu Z.J."/>
        </authorList>
    </citation>
    <scope>NUCLEOTIDE SEQUENCE [LARGE SCALE GENOMIC DNA]</scope>
    <source>
        <strain evidence="1">Lindl</strain>
    </source>
</reference>
<gene>
    <name evidence="1" type="ORF">IEQ34_005712</name>
</gene>
<comment type="caution">
    <text evidence="1">The sequence shown here is derived from an EMBL/GenBank/DDBJ whole genome shotgun (WGS) entry which is preliminary data.</text>
</comment>
<dbReference type="PANTHER" id="PTHR11937">
    <property type="entry name" value="ACTIN"/>
    <property type="match status" value="1"/>
</dbReference>
<dbReference type="InterPro" id="IPR004000">
    <property type="entry name" value="Actin"/>
</dbReference>
<dbReference type="AlphaFoldDB" id="A0AAV7HBW1"/>
<dbReference type="Pfam" id="PF00022">
    <property type="entry name" value="Actin"/>
    <property type="match status" value="1"/>
</dbReference>
<dbReference type="SUPFAM" id="SSF53067">
    <property type="entry name" value="Actin-like ATPase domain"/>
    <property type="match status" value="1"/>
</dbReference>
<accession>A0AAV7HBW1</accession>
<name>A0AAV7HBW1_DENCH</name>
<sequence length="76" mass="8768">MNYLMLGQVITIGAMHFRCPKVLFQPSMIGMEFVSIHENTYNSIMKCNVDIRKDLYGYIVLSDGSNHSPYPKQHED</sequence>
<dbReference type="Gene3D" id="3.30.420.40">
    <property type="match status" value="1"/>
</dbReference>
<dbReference type="Gene3D" id="3.90.640.10">
    <property type="entry name" value="Actin, Chain A, domain 4"/>
    <property type="match status" value="1"/>
</dbReference>
<organism evidence="1 2">
    <name type="scientific">Dendrobium chrysotoxum</name>
    <name type="common">Orchid</name>
    <dbReference type="NCBI Taxonomy" id="161865"/>
    <lineage>
        <taxon>Eukaryota</taxon>
        <taxon>Viridiplantae</taxon>
        <taxon>Streptophyta</taxon>
        <taxon>Embryophyta</taxon>
        <taxon>Tracheophyta</taxon>
        <taxon>Spermatophyta</taxon>
        <taxon>Magnoliopsida</taxon>
        <taxon>Liliopsida</taxon>
        <taxon>Asparagales</taxon>
        <taxon>Orchidaceae</taxon>
        <taxon>Epidendroideae</taxon>
        <taxon>Malaxideae</taxon>
        <taxon>Dendrobiinae</taxon>
        <taxon>Dendrobium</taxon>
    </lineage>
</organism>
<keyword evidence="2" id="KW-1185">Reference proteome</keyword>